<accession>A0AAD9RLJ8</accession>
<keyword evidence="1" id="KW-0472">Membrane</keyword>
<sequence>MNTSTSTYTYEWKYRKRHRCHPPKYYSQYEMMHANTKSVMAHFILSADFGKAGIIILLGIKDNHDFQAQYGLKPIGHLSSHLS</sequence>
<keyword evidence="1" id="KW-0812">Transmembrane</keyword>
<feature type="transmembrane region" description="Helical" evidence="1">
    <location>
        <begin position="39"/>
        <end position="60"/>
    </location>
</feature>
<evidence type="ECO:0000313" key="2">
    <source>
        <dbReference type="EMBL" id="KAK2581984.1"/>
    </source>
</evidence>
<dbReference type="AlphaFoldDB" id="A0AAD9RLJ8"/>
<organism evidence="2 3">
    <name type="scientific">Odynerus spinipes</name>
    <dbReference type="NCBI Taxonomy" id="1348599"/>
    <lineage>
        <taxon>Eukaryota</taxon>
        <taxon>Metazoa</taxon>
        <taxon>Ecdysozoa</taxon>
        <taxon>Arthropoda</taxon>
        <taxon>Hexapoda</taxon>
        <taxon>Insecta</taxon>
        <taxon>Pterygota</taxon>
        <taxon>Neoptera</taxon>
        <taxon>Endopterygota</taxon>
        <taxon>Hymenoptera</taxon>
        <taxon>Apocrita</taxon>
        <taxon>Aculeata</taxon>
        <taxon>Vespoidea</taxon>
        <taxon>Vespidae</taxon>
        <taxon>Eumeninae</taxon>
        <taxon>Odynerus</taxon>
    </lineage>
</organism>
<name>A0AAD9RLJ8_9HYME</name>
<protein>
    <submittedName>
        <fullName evidence="2">Uncharacterized protein</fullName>
    </submittedName>
</protein>
<keyword evidence="1" id="KW-1133">Transmembrane helix</keyword>
<reference evidence="2" key="2">
    <citation type="journal article" date="2023" name="Commun. Biol.">
        <title>Intrasexual cuticular hydrocarbon dimorphism in a wasp sheds light on hydrocarbon biosynthesis genes in Hymenoptera.</title>
        <authorList>
            <person name="Moris V.C."/>
            <person name="Podsiadlowski L."/>
            <person name="Martin S."/>
            <person name="Oeyen J.P."/>
            <person name="Donath A."/>
            <person name="Petersen M."/>
            <person name="Wilbrandt J."/>
            <person name="Misof B."/>
            <person name="Liedtke D."/>
            <person name="Thamm M."/>
            <person name="Scheiner R."/>
            <person name="Schmitt T."/>
            <person name="Niehuis O."/>
        </authorList>
    </citation>
    <scope>NUCLEOTIDE SEQUENCE</scope>
    <source>
        <strain evidence="2">GBR_01_08_01A</strain>
    </source>
</reference>
<reference evidence="2" key="1">
    <citation type="submission" date="2021-08" db="EMBL/GenBank/DDBJ databases">
        <authorList>
            <person name="Misof B."/>
            <person name="Oliver O."/>
            <person name="Podsiadlowski L."/>
            <person name="Donath A."/>
            <person name="Peters R."/>
            <person name="Mayer C."/>
            <person name="Rust J."/>
            <person name="Gunkel S."/>
            <person name="Lesny P."/>
            <person name="Martin S."/>
            <person name="Oeyen J.P."/>
            <person name="Petersen M."/>
            <person name="Panagiotis P."/>
            <person name="Wilbrandt J."/>
            <person name="Tanja T."/>
        </authorList>
    </citation>
    <scope>NUCLEOTIDE SEQUENCE</scope>
    <source>
        <strain evidence="2">GBR_01_08_01A</strain>
        <tissue evidence="2">Thorax + abdomen</tissue>
    </source>
</reference>
<dbReference type="EMBL" id="JAIFRP010000038">
    <property type="protein sequence ID" value="KAK2581984.1"/>
    <property type="molecule type" value="Genomic_DNA"/>
</dbReference>
<proteinExistence type="predicted"/>
<dbReference type="Proteomes" id="UP001258017">
    <property type="component" value="Unassembled WGS sequence"/>
</dbReference>
<gene>
    <name evidence="2" type="ORF">KPH14_002423</name>
</gene>
<evidence type="ECO:0000313" key="3">
    <source>
        <dbReference type="Proteomes" id="UP001258017"/>
    </source>
</evidence>
<evidence type="ECO:0000256" key="1">
    <source>
        <dbReference type="SAM" id="Phobius"/>
    </source>
</evidence>
<keyword evidence="3" id="KW-1185">Reference proteome</keyword>
<comment type="caution">
    <text evidence="2">The sequence shown here is derived from an EMBL/GenBank/DDBJ whole genome shotgun (WGS) entry which is preliminary data.</text>
</comment>